<keyword evidence="1" id="KW-0732">Signal</keyword>
<gene>
    <name evidence="3" type="ORF">ACFPZ3_19640</name>
</gene>
<keyword evidence="2" id="KW-0378">Hydrolase</keyword>
<proteinExistence type="predicted"/>
<evidence type="ECO:0000313" key="3">
    <source>
        <dbReference type="EMBL" id="MFC5826085.1"/>
    </source>
</evidence>
<keyword evidence="4" id="KW-1185">Reference proteome</keyword>
<dbReference type="InterPro" id="IPR050955">
    <property type="entry name" value="Plant_Biomass_Hydrol_Est"/>
</dbReference>
<dbReference type="InterPro" id="IPR006311">
    <property type="entry name" value="TAT_signal"/>
</dbReference>
<evidence type="ECO:0000313" key="4">
    <source>
        <dbReference type="Proteomes" id="UP001596058"/>
    </source>
</evidence>
<dbReference type="InterPro" id="IPR029058">
    <property type="entry name" value="AB_hydrolase_fold"/>
</dbReference>
<protein>
    <submittedName>
        <fullName evidence="3">Prolyl oligopeptidase family serine peptidase</fullName>
    </submittedName>
</protein>
<evidence type="ECO:0000256" key="2">
    <source>
        <dbReference type="ARBA" id="ARBA00022801"/>
    </source>
</evidence>
<organism evidence="3 4">
    <name type="scientific">Nonomuraea insulae</name>
    <dbReference type="NCBI Taxonomy" id="1616787"/>
    <lineage>
        <taxon>Bacteria</taxon>
        <taxon>Bacillati</taxon>
        <taxon>Actinomycetota</taxon>
        <taxon>Actinomycetes</taxon>
        <taxon>Streptosporangiales</taxon>
        <taxon>Streptosporangiaceae</taxon>
        <taxon>Nonomuraea</taxon>
    </lineage>
</organism>
<name>A0ABW1CK13_9ACTN</name>
<evidence type="ECO:0000256" key="1">
    <source>
        <dbReference type="ARBA" id="ARBA00022729"/>
    </source>
</evidence>
<dbReference type="InterPro" id="IPR010126">
    <property type="entry name" value="Esterase_phb"/>
</dbReference>
<dbReference type="Gene3D" id="3.40.50.1820">
    <property type="entry name" value="alpha/beta hydrolase"/>
    <property type="match status" value="1"/>
</dbReference>
<dbReference type="Proteomes" id="UP001596058">
    <property type="component" value="Unassembled WGS sequence"/>
</dbReference>
<dbReference type="Pfam" id="PF10503">
    <property type="entry name" value="Esterase_PHB"/>
    <property type="match status" value="1"/>
</dbReference>
<dbReference type="Gene3D" id="2.60.40.2180">
    <property type="match status" value="1"/>
</dbReference>
<dbReference type="EMBL" id="JBHSPA010000023">
    <property type="protein sequence ID" value="MFC5826085.1"/>
    <property type="molecule type" value="Genomic_DNA"/>
</dbReference>
<reference evidence="4" key="1">
    <citation type="journal article" date="2019" name="Int. J. Syst. Evol. Microbiol.">
        <title>The Global Catalogue of Microorganisms (GCM) 10K type strain sequencing project: providing services to taxonomists for standard genome sequencing and annotation.</title>
        <authorList>
            <consortium name="The Broad Institute Genomics Platform"/>
            <consortium name="The Broad Institute Genome Sequencing Center for Infectious Disease"/>
            <person name="Wu L."/>
            <person name="Ma J."/>
        </authorList>
    </citation>
    <scope>NUCLEOTIDE SEQUENCE [LARGE SCALE GENOMIC DNA]</scope>
    <source>
        <strain evidence="4">CCUG 53903</strain>
    </source>
</reference>
<dbReference type="RefSeq" id="WP_379515592.1">
    <property type="nucleotide sequence ID" value="NZ_JBHSPA010000023.1"/>
</dbReference>
<dbReference type="PANTHER" id="PTHR43037">
    <property type="entry name" value="UNNAMED PRODUCT-RELATED"/>
    <property type="match status" value="1"/>
</dbReference>
<dbReference type="PANTHER" id="PTHR43037:SF1">
    <property type="entry name" value="BLL1128 PROTEIN"/>
    <property type="match status" value="1"/>
</dbReference>
<sequence>MTISRRNVLATGAGAVAGLALPGAARAEDHSTTRVSFVLNAETLDGGEQIVSLTLNTSRLGPIDPAGLTTGTFTVHAKATSPIPIAPGDQIFSEYDLDRAVTAARLDRHGDIVLDLSYAEGQIGGGTLGYILSRGRNVRLDLAYTITQNTPLVLRRGRPVTITRFVQGRLANPEVDAFGYDTSGSGLKYRLYLPARHGRHPLIVWLHGGGEGASLPDGYYDNETTLRANRGALGFATPQAQQIFSGAYVVAPQSTSAWMQDGPRFAPLIRQVIREIVREHPIDTDRLYVAGCSNGGYMSMKMTTVYPTLFAASVPICGVVAGDPPLIPDAELAKISTPSWLVASLDDDTVDPQANTVHAHDLIPGAEMTLYDHVIWNGHTFSGHWSWIYVARNDPSIRGTHIWQWMAHQQR</sequence>
<dbReference type="PROSITE" id="PS51318">
    <property type="entry name" value="TAT"/>
    <property type="match status" value="1"/>
</dbReference>
<dbReference type="SUPFAM" id="SSF53474">
    <property type="entry name" value="alpha/beta-Hydrolases"/>
    <property type="match status" value="1"/>
</dbReference>
<accession>A0ABW1CK13</accession>
<comment type="caution">
    <text evidence="3">The sequence shown here is derived from an EMBL/GenBank/DDBJ whole genome shotgun (WGS) entry which is preliminary data.</text>
</comment>